<evidence type="ECO:0000256" key="4">
    <source>
        <dbReference type="ARBA" id="ARBA00023136"/>
    </source>
</evidence>
<evidence type="ECO:0008006" key="10">
    <source>
        <dbReference type="Google" id="ProtNLM"/>
    </source>
</evidence>
<dbReference type="PANTHER" id="PTHR10859:SF114">
    <property type="entry name" value="DOLICHOL-PHOSPHATE MANNOSYLTRANSFERASE"/>
    <property type="match status" value="1"/>
</dbReference>
<feature type="transmembrane region" description="Helical" evidence="5">
    <location>
        <begin position="280"/>
        <end position="299"/>
    </location>
</feature>
<dbReference type="Pfam" id="PF04138">
    <property type="entry name" value="GtrA_DPMS_TM"/>
    <property type="match status" value="1"/>
</dbReference>
<dbReference type="InterPro" id="IPR001173">
    <property type="entry name" value="Glyco_trans_2-like"/>
</dbReference>
<accession>A0AAC8ZMF6</accession>
<feature type="domain" description="GtrA/DPMS transmembrane" evidence="7">
    <location>
        <begin position="222"/>
        <end position="335"/>
    </location>
</feature>
<dbReference type="GO" id="GO:0016020">
    <property type="term" value="C:membrane"/>
    <property type="evidence" value="ECO:0007669"/>
    <property type="project" value="UniProtKB-SubCell"/>
</dbReference>
<keyword evidence="4 5" id="KW-0472">Membrane</keyword>
<dbReference type="CDD" id="cd04179">
    <property type="entry name" value="DPM_DPG-synthase_like"/>
    <property type="match status" value="1"/>
</dbReference>
<comment type="subcellular location">
    <subcellularLocation>
        <location evidence="1">Membrane</location>
        <topology evidence="1">Multi-pass membrane protein</topology>
    </subcellularLocation>
</comment>
<evidence type="ECO:0000256" key="1">
    <source>
        <dbReference type="ARBA" id="ARBA00004141"/>
    </source>
</evidence>
<keyword evidence="3 5" id="KW-1133">Transmembrane helix</keyword>
<dbReference type="Proteomes" id="UP000242800">
    <property type="component" value="Chromosome"/>
</dbReference>
<dbReference type="InterPro" id="IPR007267">
    <property type="entry name" value="GtrA_DPMS_TM"/>
</dbReference>
<dbReference type="RefSeq" id="WP_064460764.1">
    <property type="nucleotide sequence ID" value="NZ_CP012505.1"/>
</dbReference>
<keyword evidence="2 5" id="KW-0812">Transmembrane</keyword>
<keyword evidence="9" id="KW-1185">Reference proteome</keyword>
<feature type="transmembrane region" description="Helical" evidence="5">
    <location>
        <begin position="220"/>
        <end position="244"/>
    </location>
</feature>
<dbReference type="InterPro" id="IPR029044">
    <property type="entry name" value="Nucleotide-diphossugar_trans"/>
</dbReference>
<dbReference type="KEGG" id="fper:ACH24_00775"/>
<protein>
    <recommendedName>
        <fullName evidence="10">Glycosyl transferase</fullName>
    </recommendedName>
</protein>
<dbReference type="Gene3D" id="3.90.550.10">
    <property type="entry name" value="Spore Coat Polysaccharide Biosynthesis Protein SpsA, Chain A"/>
    <property type="match status" value="1"/>
</dbReference>
<evidence type="ECO:0000259" key="7">
    <source>
        <dbReference type="Pfam" id="PF04138"/>
    </source>
</evidence>
<dbReference type="GO" id="GO:0000271">
    <property type="term" value="P:polysaccharide biosynthetic process"/>
    <property type="evidence" value="ECO:0007669"/>
    <property type="project" value="InterPro"/>
</dbReference>
<dbReference type="GO" id="GO:0006487">
    <property type="term" value="P:protein N-linked glycosylation"/>
    <property type="evidence" value="ECO:0007669"/>
    <property type="project" value="TreeGrafter"/>
</dbReference>
<dbReference type="EMBL" id="CP012505">
    <property type="protein sequence ID" value="ALB01351.1"/>
    <property type="molecule type" value="Genomic_DNA"/>
</dbReference>
<dbReference type="AlphaFoldDB" id="A0AAC8ZMF6"/>
<dbReference type="Pfam" id="PF00535">
    <property type="entry name" value="Glycos_transf_2"/>
    <property type="match status" value="1"/>
</dbReference>
<feature type="transmembrane region" description="Helical" evidence="5">
    <location>
        <begin position="311"/>
        <end position="335"/>
    </location>
</feature>
<evidence type="ECO:0000313" key="9">
    <source>
        <dbReference type="Proteomes" id="UP000242800"/>
    </source>
</evidence>
<name>A0AAC8ZMF6_9GAMM</name>
<organism evidence="8 9">
    <name type="scientific">Francisella persica ATCC VR-331</name>
    <dbReference type="NCBI Taxonomy" id="1086726"/>
    <lineage>
        <taxon>Bacteria</taxon>
        <taxon>Pseudomonadati</taxon>
        <taxon>Pseudomonadota</taxon>
        <taxon>Gammaproteobacteria</taxon>
        <taxon>Thiotrichales</taxon>
        <taxon>Francisellaceae</taxon>
        <taxon>Francisella</taxon>
    </lineage>
</organism>
<dbReference type="PANTHER" id="PTHR10859">
    <property type="entry name" value="GLYCOSYL TRANSFERASE"/>
    <property type="match status" value="1"/>
</dbReference>
<evidence type="ECO:0000313" key="8">
    <source>
        <dbReference type="EMBL" id="ALB01351.1"/>
    </source>
</evidence>
<evidence type="ECO:0000256" key="5">
    <source>
        <dbReference type="SAM" id="Phobius"/>
    </source>
</evidence>
<sequence length="341" mass="38334">MFAFVIPSKNPTNMLVDLVKRIREKSSDKIIIINDGSKNGLEFFDQVLETENVLVLKHAINMGKGAALKTAFNEILVNHPNIKGCITLDSDGQHSVTDALKIAKILSTGEDFVLGCRTFTKDIPIKSYLGNTISKKIYAFILGKKIKDTQTGLRGLSREFMKDCLSIKSNRFEFETEQFVIAVRDKINIYETDIQTIYIENNSGSHFNPLFDSLRIYFILLRYVSVSFATFLIDFLVFSISFGLGASVSWSNLLARTASIVFQYNASKKYVFKINVAKKYSFILFVAYVYLSGVVSVIIQEKITSSTGLNVLLVKILVESILFIVSYSFVGTIVFNKKEVS</sequence>
<evidence type="ECO:0000259" key="6">
    <source>
        <dbReference type="Pfam" id="PF00535"/>
    </source>
</evidence>
<evidence type="ECO:0000256" key="2">
    <source>
        <dbReference type="ARBA" id="ARBA00022692"/>
    </source>
</evidence>
<dbReference type="SUPFAM" id="SSF53448">
    <property type="entry name" value="Nucleotide-diphospho-sugar transferases"/>
    <property type="match status" value="1"/>
</dbReference>
<feature type="domain" description="Glycosyltransferase 2-like" evidence="6">
    <location>
        <begin position="4"/>
        <end position="163"/>
    </location>
</feature>
<evidence type="ECO:0000256" key="3">
    <source>
        <dbReference type="ARBA" id="ARBA00022989"/>
    </source>
</evidence>
<gene>
    <name evidence="8" type="ORF">ACH24_00775</name>
</gene>
<reference evidence="8 9" key="1">
    <citation type="journal article" date="2016" name="Int. J. Syst. Evol. Microbiol.">
        <title>Reclassification of Wolbachia persica as Francisella persica comb. nov. and emended description of the family Francisellaceae.</title>
        <authorList>
            <person name="Larson M.A."/>
            <person name="Nalbantoglu U."/>
            <person name="Sayood K."/>
            <person name="Zentz E.B."/>
            <person name="Cer R.Z."/>
            <person name="Iwen P.C."/>
            <person name="Francesconi S.C."/>
            <person name="Bishop-Lilly K.A."/>
            <person name="Mokashi V.P."/>
            <person name="Sjostedt A."/>
            <person name="Hinrichs S.H."/>
        </authorList>
    </citation>
    <scope>NUCLEOTIDE SEQUENCE [LARGE SCALE GENOMIC DNA]</scope>
    <source>
        <strain evidence="8 9">FSC845</strain>
    </source>
</reference>
<proteinExistence type="predicted"/>